<protein>
    <submittedName>
        <fullName evidence="1">Uncharacterized protein</fullName>
    </submittedName>
</protein>
<organism evidence="1 2">
    <name type="scientific">Rubroshorea leprosula</name>
    <dbReference type="NCBI Taxonomy" id="152421"/>
    <lineage>
        <taxon>Eukaryota</taxon>
        <taxon>Viridiplantae</taxon>
        <taxon>Streptophyta</taxon>
        <taxon>Embryophyta</taxon>
        <taxon>Tracheophyta</taxon>
        <taxon>Spermatophyta</taxon>
        <taxon>Magnoliopsida</taxon>
        <taxon>eudicotyledons</taxon>
        <taxon>Gunneridae</taxon>
        <taxon>Pentapetalae</taxon>
        <taxon>rosids</taxon>
        <taxon>malvids</taxon>
        <taxon>Malvales</taxon>
        <taxon>Dipterocarpaceae</taxon>
        <taxon>Rubroshorea</taxon>
    </lineage>
</organism>
<name>A0AAV5KSC1_9ROSI</name>
<reference evidence="1 2" key="1">
    <citation type="journal article" date="2021" name="Commun. Biol.">
        <title>The genome of Shorea leprosula (Dipterocarpaceae) highlights the ecological relevance of drought in aseasonal tropical rainforests.</title>
        <authorList>
            <person name="Ng K.K.S."/>
            <person name="Kobayashi M.J."/>
            <person name="Fawcett J.A."/>
            <person name="Hatakeyama M."/>
            <person name="Paape T."/>
            <person name="Ng C.H."/>
            <person name="Ang C.C."/>
            <person name="Tnah L.H."/>
            <person name="Lee C.T."/>
            <person name="Nishiyama T."/>
            <person name="Sese J."/>
            <person name="O'Brien M.J."/>
            <person name="Copetti D."/>
            <person name="Mohd Noor M.I."/>
            <person name="Ong R.C."/>
            <person name="Putra M."/>
            <person name="Sireger I.Z."/>
            <person name="Indrioko S."/>
            <person name="Kosugi Y."/>
            <person name="Izuno A."/>
            <person name="Isagi Y."/>
            <person name="Lee S.L."/>
            <person name="Shimizu K.K."/>
        </authorList>
    </citation>
    <scope>NUCLEOTIDE SEQUENCE [LARGE SCALE GENOMIC DNA]</scope>
    <source>
        <strain evidence="1">214</strain>
    </source>
</reference>
<accession>A0AAV5KSC1</accession>
<dbReference type="EMBL" id="BPVZ01000075">
    <property type="protein sequence ID" value="GKV27434.1"/>
    <property type="molecule type" value="Genomic_DNA"/>
</dbReference>
<dbReference type="AlphaFoldDB" id="A0AAV5KSC1"/>
<evidence type="ECO:0000313" key="1">
    <source>
        <dbReference type="EMBL" id="GKV27434.1"/>
    </source>
</evidence>
<keyword evidence="2" id="KW-1185">Reference proteome</keyword>
<comment type="caution">
    <text evidence="1">The sequence shown here is derived from an EMBL/GenBank/DDBJ whole genome shotgun (WGS) entry which is preliminary data.</text>
</comment>
<evidence type="ECO:0000313" key="2">
    <source>
        <dbReference type="Proteomes" id="UP001054252"/>
    </source>
</evidence>
<gene>
    <name evidence="1" type="ORF">SLEP1_g36606</name>
</gene>
<sequence length="64" mass="7383">MVLHMKHLLLGQNLAAKKAVKMEVYVSPTMGHVKERKAGFKEKVFMFVYKNQSKWQIMVDGMGN</sequence>
<proteinExistence type="predicted"/>
<dbReference type="Proteomes" id="UP001054252">
    <property type="component" value="Unassembled WGS sequence"/>
</dbReference>